<organism evidence="11 12">
    <name type="scientific">Crucibulum laeve</name>
    <dbReference type="NCBI Taxonomy" id="68775"/>
    <lineage>
        <taxon>Eukaryota</taxon>
        <taxon>Fungi</taxon>
        <taxon>Dikarya</taxon>
        <taxon>Basidiomycota</taxon>
        <taxon>Agaricomycotina</taxon>
        <taxon>Agaricomycetes</taxon>
        <taxon>Agaricomycetidae</taxon>
        <taxon>Agaricales</taxon>
        <taxon>Agaricineae</taxon>
        <taxon>Nidulariaceae</taxon>
        <taxon>Crucibulum</taxon>
    </lineage>
</organism>
<evidence type="ECO:0000256" key="1">
    <source>
        <dbReference type="ARBA" id="ARBA00004123"/>
    </source>
</evidence>
<feature type="compositionally biased region" description="Low complexity" evidence="7">
    <location>
        <begin position="277"/>
        <end position="286"/>
    </location>
</feature>
<dbReference type="InterPro" id="IPR018325">
    <property type="entry name" value="Rad4/PNGase_transGLS-fold"/>
</dbReference>
<sequence length="1025" mass="114743">MSSDVERSMPFEADTENEFDWEEVEVPEQEQKHLEITLQARLKPEVKKKIGISHAERLIRIDCHKIHTVALLGNAWIRNKWIKDELLHARLLSLTPMSLQNAFGMIHKSRVPDQNLRGRMFENAISNLVKWWCIEFFEVIPEGHIRNRTFDEVQRRMDIFVKADQDPDTILELQTLQDILDDDGEQIRSEKSLMKHALMRSGSRDTSAQLFTALCRALAIPSRLVVSLQSMPWQSSIGKPKSKYERKPKGKGKVKSTEKAEDDINVIEMEEVNIPGSASSSVSGSDFKGKGKAKAFAGTGRRLDGGSIPPKSEKAKGKEKAEPVIRLRKNKSKGNVLGSGASTPSSSRFESPDPTTTPPVFWTEVFSRPDARWIPVDPIRGFVNKRKVFDPTPISSANMPSAPSQFGSTTLQHPYALTNASRHLQPRIKQENRMVYVLAFEEDGFARDVTRRYAREYSAKVAKMQGGSSAAGGKGRQAWWDRVVNRIKRPYQLHRDDVEDEELDTAQMMEGMPTTVGGFKDHPIYALARHLKQSETIHPPPPETPELGKFRGEPVYPRSSVVSLKTAENWMRSEGRMVKAGCQPMKMVKVRAGTVNRMRELEVLKDELKEAGPSSVGPNSAGGEIMQGLYARSQTEMYVPDPVIDGKVPKNNFGNIDLYVPSMLPRGAVHVPFKGVAKIARKLVFDFAEAVIGFEFKKRRAFPVIEGVVIAAENESALLEAYREAEREAEEKARFKREDRALKQWTRLIQGLRIRHRLKAQYGSKPNEESSHQAEVEKEEKTAQSSSQCQDEDASLSAGAGFLVVADDVVQAFHLPKYQHVTLPPTPPPIIRKTDGDQELEEVVNDAPDLTTYDLETMDVDSDLEEIPIQPVNGTAMPKTMQEMAEEAERLKEEKAGEPEVEEIQALTAIQLVAKKGPTTKIPSSKASTPTKGSSKQGTPAKTGSRASTRKPSIRKRRRRGKEGEETESSEHEGEPSPRKRVRAKAPPAPTPAPTRTLRPRNSKTPAQVAEEKKAEERFRRAVAQ</sequence>
<dbReference type="SUPFAM" id="SSF54001">
    <property type="entry name" value="Cysteine proteinases"/>
    <property type="match status" value="1"/>
</dbReference>
<feature type="compositionally biased region" description="Basic and acidic residues" evidence="7">
    <location>
        <begin position="311"/>
        <end position="325"/>
    </location>
</feature>
<dbReference type="Pfam" id="PF10405">
    <property type="entry name" value="BHD_3"/>
    <property type="match status" value="1"/>
</dbReference>
<feature type="compositionally biased region" description="Basic and acidic residues" evidence="7">
    <location>
        <begin position="1010"/>
        <end position="1025"/>
    </location>
</feature>
<dbReference type="GO" id="GO:0071942">
    <property type="term" value="C:XPC complex"/>
    <property type="evidence" value="ECO:0007669"/>
    <property type="project" value="TreeGrafter"/>
</dbReference>
<evidence type="ECO:0000259" key="10">
    <source>
        <dbReference type="SMART" id="SM01032"/>
    </source>
</evidence>
<dbReference type="InterPro" id="IPR018326">
    <property type="entry name" value="Rad4_beta-hairpin_dom1"/>
</dbReference>
<feature type="region of interest" description="Disordered" evidence="7">
    <location>
        <begin position="234"/>
        <end position="262"/>
    </location>
</feature>
<dbReference type="GO" id="GO:0006289">
    <property type="term" value="P:nucleotide-excision repair"/>
    <property type="evidence" value="ECO:0007669"/>
    <property type="project" value="InterPro"/>
</dbReference>
<evidence type="ECO:0000256" key="7">
    <source>
        <dbReference type="SAM" id="MobiDB-lite"/>
    </source>
</evidence>
<evidence type="ECO:0000256" key="6">
    <source>
        <dbReference type="SAM" id="Coils"/>
    </source>
</evidence>
<feature type="compositionally biased region" description="Polar residues" evidence="7">
    <location>
        <begin position="340"/>
        <end position="349"/>
    </location>
</feature>
<dbReference type="Gene3D" id="3.90.260.10">
    <property type="entry name" value="Transglutaminase-like"/>
    <property type="match status" value="1"/>
</dbReference>
<keyword evidence="3" id="KW-0227">DNA damage</keyword>
<keyword evidence="6" id="KW-0175">Coiled coil</keyword>
<keyword evidence="12" id="KW-1185">Reference proteome</keyword>
<keyword evidence="4" id="KW-0234">DNA repair</keyword>
<dbReference type="GO" id="GO:0003684">
    <property type="term" value="F:damaged DNA binding"/>
    <property type="evidence" value="ECO:0007669"/>
    <property type="project" value="InterPro"/>
</dbReference>
<evidence type="ECO:0000256" key="2">
    <source>
        <dbReference type="ARBA" id="ARBA00009525"/>
    </source>
</evidence>
<dbReference type="InterPro" id="IPR042488">
    <property type="entry name" value="Rad4_BHD3_sf"/>
</dbReference>
<protein>
    <recommendedName>
        <fullName evidence="13">Rad4 transglutaminase-like domain-containing protein</fullName>
    </recommendedName>
</protein>
<dbReference type="Gene3D" id="2.20.20.110">
    <property type="entry name" value="Rad4, beta-hairpin domain BHD1"/>
    <property type="match status" value="1"/>
</dbReference>
<dbReference type="Gene3D" id="3.30.70.2460">
    <property type="entry name" value="Rad4, beta-hairpin domain BHD3"/>
    <property type="match status" value="1"/>
</dbReference>
<dbReference type="GO" id="GO:0000111">
    <property type="term" value="C:nucleotide-excision repair factor 2 complex"/>
    <property type="evidence" value="ECO:0007669"/>
    <property type="project" value="TreeGrafter"/>
</dbReference>
<dbReference type="AlphaFoldDB" id="A0A5C3LWB8"/>
<feature type="compositionally biased region" description="Basic and acidic residues" evidence="7">
    <location>
        <begin position="766"/>
        <end position="782"/>
    </location>
</feature>
<dbReference type="SMART" id="SM01030">
    <property type="entry name" value="BHD_1"/>
    <property type="match status" value="1"/>
</dbReference>
<dbReference type="Pfam" id="PF10404">
    <property type="entry name" value="BHD_2"/>
    <property type="match status" value="1"/>
</dbReference>
<dbReference type="OrthoDB" id="300780at2759"/>
<evidence type="ECO:0000313" key="12">
    <source>
        <dbReference type="Proteomes" id="UP000308652"/>
    </source>
</evidence>
<keyword evidence="5" id="KW-0539">Nucleus</keyword>
<feature type="region of interest" description="Disordered" evidence="7">
    <location>
        <begin position="277"/>
        <end position="356"/>
    </location>
</feature>
<dbReference type="Gene3D" id="3.30.60.290">
    <property type="entry name" value="Rad4, beta-hairpin domain BHD2"/>
    <property type="match status" value="1"/>
</dbReference>
<dbReference type="Proteomes" id="UP000308652">
    <property type="component" value="Unassembled WGS sequence"/>
</dbReference>
<feature type="region of interest" description="Disordered" evidence="7">
    <location>
        <begin position="760"/>
        <end position="792"/>
    </location>
</feature>
<feature type="compositionally biased region" description="Basic residues" evidence="7">
    <location>
        <begin position="948"/>
        <end position="961"/>
    </location>
</feature>
<evidence type="ECO:0000256" key="5">
    <source>
        <dbReference type="ARBA" id="ARBA00023242"/>
    </source>
</evidence>
<evidence type="ECO:0008006" key="13">
    <source>
        <dbReference type="Google" id="ProtNLM"/>
    </source>
</evidence>
<reference evidence="11 12" key="1">
    <citation type="journal article" date="2019" name="Nat. Ecol. Evol.">
        <title>Megaphylogeny resolves global patterns of mushroom evolution.</title>
        <authorList>
            <person name="Varga T."/>
            <person name="Krizsan K."/>
            <person name="Foldi C."/>
            <person name="Dima B."/>
            <person name="Sanchez-Garcia M."/>
            <person name="Sanchez-Ramirez S."/>
            <person name="Szollosi G.J."/>
            <person name="Szarkandi J.G."/>
            <person name="Papp V."/>
            <person name="Albert L."/>
            <person name="Andreopoulos W."/>
            <person name="Angelini C."/>
            <person name="Antonin V."/>
            <person name="Barry K.W."/>
            <person name="Bougher N.L."/>
            <person name="Buchanan P."/>
            <person name="Buyck B."/>
            <person name="Bense V."/>
            <person name="Catcheside P."/>
            <person name="Chovatia M."/>
            <person name="Cooper J."/>
            <person name="Damon W."/>
            <person name="Desjardin D."/>
            <person name="Finy P."/>
            <person name="Geml J."/>
            <person name="Haridas S."/>
            <person name="Hughes K."/>
            <person name="Justo A."/>
            <person name="Karasinski D."/>
            <person name="Kautmanova I."/>
            <person name="Kiss B."/>
            <person name="Kocsube S."/>
            <person name="Kotiranta H."/>
            <person name="LaButti K.M."/>
            <person name="Lechner B.E."/>
            <person name="Liimatainen K."/>
            <person name="Lipzen A."/>
            <person name="Lukacs Z."/>
            <person name="Mihaltcheva S."/>
            <person name="Morgado L.N."/>
            <person name="Niskanen T."/>
            <person name="Noordeloos M.E."/>
            <person name="Ohm R.A."/>
            <person name="Ortiz-Santana B."/>
            <person name="Ovrebo C."/>
            <person name="Racz N."/>
            <person name="Riley R."/>
            <person name="Savchenko A."/>
            <person name="Shiryaev A."/>
            <person name="Soop K."/>
            <person name="Spirin V."/>
            <person name="Szebenyi C."/>
            <person name="Tomsovsky M."/>
            <person name="Tulloss R.E."/>
            <person name="Uehling J."/>
            <person name="Grigoriev I.V."/>
            <person name="Vagvolgyi C."/>
            <person name="Papp T."/>
            <person name="Martin F.M."/>
            <person name="Miettinen O."/>
            <person name="Hibbett D.S."/>
            <person name="Nagy L.G."/>
        </authorList>
    </citation>
    <scope>NUCLEOTIDE SEQUENCE [LARGE SCALE GENOMIC DNA]</scope>
    <source>
        <strain evidence="11 12">CBS 166.37</strain>
    </source>
</reference>
<evidence type="ECO:0000259" key="8">
    <source>
        <dbReference type="SMART" id="SM01030"/>
    </source>
</evidence>
<dbReference type="EMBL" id="ML213657">
    <property type="protein sequence ID" value="TFK33041.1"/>
    <property type="molecule type" value="Genomic_DNA"/>
</dbReference>
<dbReference type="PANTHER" id="PTHR12135:SF0">
    <property type="entry name" value="DNA REPAIR PROTEIN COMPLEMENTING XP-C CELLS"/>
    <property type="match status" value="1"/>
</dbReference>
<dbReference type="SMART" id="SM01032">
    <property type="entry name" value="BHD_3"/>
    <property type="match status" value="1"/>
</dbReference>
<dbReference type="STRING" id="68775.A0A5C3LWB8"/>
<dbReference type="InterPro" id="IPR036985">
    <property type="entry name" value="Transglutaminase-like_sf"/>
</dbReference>
<feature type="compositionally biased region" description="Polar residues" evidence="7">
    <location>
        <begin position="921"/>
        <end position="947"/>
    </location>
</feature>
<evidence type="ECO:0000256" key="4">
    <source>
        <dbReference type="ARBA" id="ARBA00023204"/>
    </source>
</evidence>
<evidence type="ECO:0000256" key="3">
    <source>
        <dbReference type="ARBA" id="ARBA00022763"/>
    </source>
</evidence>
<comment type="subcellular location">
    <subcellularLocation>
        <location evidence="1">Nucleus</location>
    </subcellularLocation>
</comment>
<dbReference type="FunFam" id="3.30.70.2460:FF:000001">
    <property type="entry name" value="DNA repair protein Rad4 family"/>
    <property type="match status" value="1"/>
</dbReference>
<dbReference type="GO" id="GO:0003697">
    <property type="term" value="F:single-stranded DNA binding"/>
    <property type="evidence" value="ECO:0007669"/>
    <property type="project" value="TreeGrafter"/>
</dbReference>
<dbReference type="InterPro" id="IPR004583">
    <property type="entry name" value="DNA_repair_Rad4"/>
</dbReference>
<dbReference type="InterPro" id="IPR018328">
    <property type="entry name" value="Rad4_beta-hairpin_dom3"/>
</dbReference>
<feature type="domain" description="Rad4 beta-hairpin" evidence="8">
    <location>
        <begin position="508"/>
        <end position="562"/>
    </location>
</feature>
<dbReference type="GO" id="GO:0006298">
    <property type="term" value="P:mismatch repair"/>
    <property type="evidence" value="ECO:0007669"/>
    <property type="project" value="TreeGrafter"/>
</dbReference>
<feature type="coiled-coil region" evidence="6">
    <location>
        <begin position="712"/>
        <end position="739"/>
    </location>
</feature>
<feature type="region of interest" description="Disordered" evidence="7">
    <location>
        <begin position="917"/>
        <end position="1025"/>
    </location>
</feature>
<dbReference type="InterPro" id="IPR018327">
    <property type="entry name" value="BHD_2"/>
</dbReference>
<name>A0A5C3LWB8_9AGAR</name>
<accession>A0A5C3LWB8</accession>
<dbReference type="Pfam" id="PF10403">
    <property type="entry name" value="BHD_1"/>
    <property type="match status" value="1"/>
</dbReference>
<feature type="compositionally biased region" description="Basic and acidic residues" evidence="7">
    <location>
        <begin position="969"/>
        <end position="978"/>
    </location>
</feature>
<comment type="similarity">
    <text evidence="2">Belongs to the XPC family.</text>
</comment>
<dbReference type="PANTHER" id="PTHR12135">
    <property type="entry name" value="DNA REPAIR PROTEIN XP-C / RAD4"/>
    <property type="match status" value="1"/>
</dbReference>
<feature type="domain" description="Rad4 beta-hairpin" evidence="9">
    <location>
        <begin position="564"/>
        <end position="641"/>
    </location>
</feature>
<gene>
    <name evidence="11" type="ORF">BDQ12DRAFT_716098</name>
</gene>
<dbReference type="GO" id="GO:0005737">
    <property type="term" value="C:cytoplasm"/>
    <property type="evidence" value="ECO:0007669"/>
    <property type="project" value="TreeGrafter"/>
</dbReference>
<dbReference type="InterPro" id="IPR038765">
    <property type="entry name" value="Papain-like_cys_pep_sf"/>
</dbReference>
<feature type="domain" description="Rad4 beta-hairpin" evidence="10">
    <location>
        <begin position="648"/>
        <end position="722"/>
    </location>
</feature>
<evidence type="ECO:0000259" key="9">
    <source>
        <dbReference type="SMART" id="SM01031"/>
    </source>
</evidence>
<evidence type="ECO:0000313" key="11">
    <source>
        <dbReference type="EMBL" id="TFK33041.1"/>
    </source>
</evidence>
<dbReference type="SMART" id="SM01031">
    <property type="entry name" value="BHD_2"/>
    <property type="match status" value="1"/>
</dbReference>
<proteinExistence type="inferred from homology"/>
<dbReference type="Pfam" id="PF03835">
    <property type="entry name" value="Rad4"/>
    <property type="match status" value="1"/>
</dbReference>